<reference evidence="2 3" key="1">
    <citation type="journal article" date="2020" name="G3 (Bethesda)">
        <title>Improved Reference Genome for Cyclotella cryptica CCMP332, a Model for Cell Wall Morphogenesis, Salinity Adaptation, and Lipid Production in Diatoms (Bacillariophyta).</title>
        <authorList>
            <person name="Roberts W.R."/>
            <person name="Downey K.M."/>
            <person name="Ruck E.C."/>
            <person name="Traller J.C."/>
            <person name="Alverson A.J."/>
        </authorList>
    </citation>
    <scope>NUCLEOTIDE SEQUENCE [LARGE SCALE GENOMIC DNA]</scope>
    <source>
        <strain evidence="2 3">CCMP332</strain>
    </source>
</reference>
<feature type="compositionally biased region" description="Polar residues" evidence="1">
    <location>
        <begin position="7"/>
        <end position="34"/>
    </location>
</feature>
<evidence type="ECO:0000313" key="3">
    <source>
        <dbReference type="Proteomes" id="UP001516023"/>
    </source>
</evidence>
<protein>
    <submittedName>
        <fullName evidence="2">Uncharacterized protein</fullName>
    </submittedName>
</protein>
<proteinExistence type="predicted"/>
<feature type="region of interest" description="Disordered" evidence="1">
    <location>
        <begin position="51"/>
        <end position="84"/>
    </location>
</feature>
<evidence type="ECO:0000256" key="1">
    <source>
        <dbReference type="SAM" id="MobiDB-lite"/>
    </source>
</evidence>
<accession>A0ABD3PWE4</accession>
<organism evidence="2 3">
    <name type="scientific">Cyclotella cryptica</name>
    <dbReference type="NCBI Taxonomy" id="29204"/>
    <lineage>
        <taxon>Eukaryota</taxon>
        <taxon>Sar</taxon>
        <taxon>Stramenopiles</taxon>
        <taxon>Ochrophyta</taxon>
        <taxon>Bacillariophyta</taxon>
        <taxon>Coscinodiscophyceae</taxon>
        <taxon>Thalassiosirophycidae</taxon>
        <taxon>Stephanodiscales</taxon>
        <taxon>Stephanodiscaceae</taxon>
        <taxon>Cyclotella</taxon>
    </lineage>
</organism>
<comment type="caution">
    <text evidence="2">The sequence shown here is derived from an EMBL/GenBank/DDBJ whole genome shotgun (WGS) entry which is preliminary data.</text>
</comment>
<evidence type="ECO:0000313" key="2">
    <source>
        <dbReference type="EMBL" id="KAL3791909.1"/>
    </source>
</evidence>
<feature type="region of interest" description="Disordered" evidence="1">
    <location>
        <begin position="1"/>
        <end position="34"/>
    </location>
</feature>
<name>A0ABD3PWE4_9STRA</name>
<sequence length="289" mass="30837">MNHQPDRQASASAPTSVAPNPSDAPSASGSISRSELQQALIQSMNNMIPMTMASQSHPNSMQPPQAQSNSMQAQAQGQGRGLSSTPMDLVQQLLGNMNNNGNGNMNIGGASAAAPFAQSMQQPLSHGSNNNNNITSSNLVRQLVASLQAQQAQHQSQQQAQVQAAISRAFGPSAGAQQQMQQPHNGQSLFSQMQLAQAQGLISGNANLLSSLGGVGGDMSGSRDFQNPLMQWNQFDLQQRAAMNDRAGQEAAMKKQKTENCKSCLLPRPRPAFIDRSHFLLSPQQLHFL</sequence>
<keyword evidence="3" id="KW-1185">Reference proteome</keyword>
<dbReference type="AlphaFoldDB" id="A0ABD3PWE4"/>
<dbReference type="Proteomes" id="UP001516023">
    <property type="component" value="Unassembled WGS sequence"/>
</dbReference>
<feature type="compositionally biased region" description="Low complexity" evidence="1">
    <location>
        <begin position="58"/>
        <end position="77"/>
    </location>
</feature>
<gene>
    <name evidence="2" type="ORF">HJC23_010769</name>
</gene>
<dbReference type="EMBL" id="JABMIG020000108">
    <property type="protein sequence ID" value="KAL3791909.1"/>
    <property type="molecule type" value="Genomic_DNA"/>
</dbReference>